<dbReference type="PANTHER" id="PTHR30250">
    <property type="entry name" value="PST FAMILY PREDICTED COLANIC ACID TRANSPORTER"/>
    <property type="match status" value="1"/>
</dbReference>
<keyword evidence="3 6" id="KW-0812">Transmembrane</keyword>
<feature type="transmembrane region" description="Helical" evidence="6">
    <location>
        <begin position="463"/>
        <end position="487"/>
    </location>
</feature>
<keyword evidence="5 6" id="KW-0472">Membrane</keyword>
<dbReference type="PANTHER" id="PTHR30250:SF26">
    <property type="entry name" value="PSMA PROTEIN"/>
    <property type="match status" value="1"/>
</dbReference>
<evidence type="ECO:0000256" key="2">
    <source>
        <dbReference type="ARBA" id="ARBA00022475"/>
    </source>
</evidence>
<feature type="transmembrane region" description="Helical" evidence="6">
    <location>
        <begin position="156"/>
        <end position="177"/>
    </location>
</feature>
<feature type="transmembrane region" description="Helical" evidence="6">
    <location>
        <begin position="405"/>
        <end position="426"/>
    </location>
</feature>
<evidence type="ECO:0000256" key="5">
    <source>
        <dbReference type="ARBA" id="ARBA00023136"/>
    </source>
</evidence>
<evidence type="ECO:0000256" key="3">
    <source>
        <dbReference type="ARBA" id="ARBA00022692"/>
    </source>
</evidence>
<dbReference type="RefSeq" id="WP_002374467.1">
    <property type="nucleotide sequence ID" value="NZ_CP050491.1"/>
</dbReference>
<protein>
    <submittedName>
        <fullName evidence="7">Transporter</fullName>
    </submittedName>
</protein>
<accession>A0A4U3MSB6</accession>
<dbReference type="Proteomes" id="UP000305511">
    <property type="component" value="Unassembled WGS sequence"/>
</dbReference>
<feature type="transmembrane region" description="Helical" evidence="6">
    <location>
        <begin position="93"/>
        <end position="113"/>
    </location>
</feature>
<feature type="transmembrane region" description="Helical" evidence="6">
    <location>
        <begin position="311"/>
        <end position="332"/>
    </location>
</feature>
<organism evidence="7 8">
    <name type="scientific">Enterococcus faecalis</name>
    <name type="common">Streptococcus faecalis</name>
    <dbReference type="NCBI Taxonomy" id="1351"/>
    <lineage>
        <taxon>Bacteria</taxon>
        <taxon>Bacillati</taxon>
        <taxon>Bacillota</taxon>
        <taxon>Bacilli</taxon>
        <taxon>Lactobacillales</taxon>
        <taxon>Enterococcaceae</taxon>
        <taxon>Enterococcus</taxon>
    </lineage>
</organism>
<dbReference type="InterPro" id="IPR050833">
    <property type="entry name" value="Poly_Biosynth_Transport"/>
</dbReference>
<evidence type="ECO:0000256" key="6">
    <source>
        <dbReference type="SAM" id="Phobius"/>
    </source>
</evidence>
<comment type="subcellular location">
    <subcellularLocation>
        <location evidence="1">Cell membrane</location>
        <topology evidence="1">Multi-pass membrane protein</topology>
    </subcellularLocation>
</comment>
<feature type="transmembrane region" description="Helical" evidence="6">
    <location>
        <begin position="49"/>
        <end position="72"/>
    </location>
</feature>
<evidence type="ECO:0000256" key="1">
    <source>
        <dbReference type="ARBA" id="ARBA00004651"/>
    </source>
</evidence>
<dbReference type="GO" id="GO:0005886">
    <property type="term" value="C:plasma membrane"/>
    <property type="evidence" value="ECO:0007669"/>
    <property type="project" value="UniProtKB-SubCell"/>
</dbReference>
<evidence type="ECO:0000313" key="7">
    <source>
        <dbReference type="EMBL" id="TKK91929.1"/>
    </source>
</evidence>
<proteinExistence type="predicted"/>
<feature type="transmembrane region" description="Helical" evidence="6">
    <location>
        <begin position="12"/>
        <end position="29"/>
    </location>
</feature>
<evidence type="ECO:0000256" key="4">
    <source>
        <dbReference type="ARBA" id="ARBA00022989"/>
    </source>
</evidence>
<evidence type="ECO:0000313" key="8">
    <source>
        <dbReference type="Proteomes" id="UP000305511"/>
    </source>
</evidence>
<gene>
    <name evidence="7" type="ORF">EY666_01195</name>
</gene>
<keyword evidence="4 6" id="KW-1133">Transmembrane helix</keyword>
<reference evidence="7 8" key="1">
    <citation type="submission" date="2019-02" db="EMBL/GenBank/DDBJ databases">
        <title>Bacteria dissemination in different level of health care in South Africa: the effectiveness of infections prevention and control.</title>
        <authorList>
            <person name="Shobo C."/>
            <person name="Amoako D.G."/>
            <person name="Allam M."/>
            <person name="Ismail A."/>
            <person name="Bester L.A."/>
            <person name="Essack S.Y."/>
        </authorList>
    </citation>
    <scope>NUCLEOTIDE SEQUENCE [LARGE SCALE GENOMIC DNA]</scope>
    <source>
        <strain evidence="7 8">2SIL2</strain>
    </source>
</reference>
<name>A0A4U3MSB6_ENTFL</name>
<feature type="transmembrane region" description="Helical" evidence="6">
    <location>
        <begin position="338"/>
        <end position="359"/>
    </location>
</feature>
<dbReference type="AlphaFoldDB" id="A0A4U3MSB6"/>
<keyword evidence="2" id="KW-1003">Cell membrane</keyword>
<sequence length="512" mass="58577">MKKSRMEYSMLNSSISTVIFVMKLLIQFVTRTYFIRYLGVEYLGLNGLFSNILSLLSLAELGIGTSIIYSLYRPLAFDDRPQIKALMNLYEKAYNGIGIVVGLAGLVVVPFLPTMVHSSVDLGNVTLIYLLFLANSVLSYFFTYKRSLIIADQRSYVVNVNDFIFILLTNVIQIIQLHFYQSFILYLVIQIFFTLAGNISISWKVSKDYPYLKDQEQGALTAEVKDQIKKNVIGNLSSKIGGVVVMGTDNIMISYFVGLASVGLYSNYLMIINNVQNLCKQITNSITASVGNYVVEGNQDKLLKVFKQHLFVNYTLIYFSATVLISILNPFIEWWLGAKYLLSSFTTSLIIFNLIIQMFRNTNFVFIDAFGLYWYQRWKSVWEAIINLAVSLLLLKVFHMGINGVLIGTITSSLCYVMWYEAFVIFKHGLNEPIMMYVKLFFSYLFYLVFVSIIIAYSQQFVIVAGFLGVFIKAMLALVTGMILFVVRYRKTEEGIYLFTVIQRMILKKRRG</sequence>
<dbReference type="EMBL" id="SIYF01000025">
    <property type="protein sequence ID" value="TKK91929.1"/>
    <property type="molecule type" value="Genomic_DNA"/>
</dbReference>
<feature type="transmembrane region" description="Helical" evidence="6">
    <location>
        <begin position="183"/>
        <end position="203"/>
    </location>
</feature>
<feature type="transmembrane region" description="Helical" evidence="6">
    <location>
        <begin position="438"/>
        <end position="457"/>
    </location>
</feature>
<comment type="caution">
    <text evidence="7">The sequence shown here is derived from an EMBL/GenBank/DDBJ whole genome shotgun (WGS) entry which is preliminary data.</text>
</comment>
<feature type="transmembrane region" description="Helical" evidence="6">
    <location>
        <begin position="125"/>
        <end position="144"/>
    </location>
</feature>